<dbReference type="GO" id="GO:0005829">
    <property type="term" value="C:cytosol"/>
    <property type="evidence" value="ECO:0007669"/>
    <property type="project" value="TreeGrafter"/>
</dbReference>
<evidence type="ECO:0000313" key="6">
    <source>
        <dbReference type="EMBL" id="TKI60391.1"/>
    </source>
</evidence>
<accession>A0A4U2YL08</accession>
<dbReference type="InterPro" id="IPR017853">
    <property type="entry name" value="GH"/>
</dbReference>
<dbReference type="PANTHER" id="PTHR10353">
    <property type="entry name" value="GLYCOSYL HYDROLASE"/>
    <property type="match status" value="1"/>
</dbReference>
<dbReference type="Gene3D" id="3.20.20.80">
    <property type="entry name" value="Glycosidases"/>
    <property type="match status" value="1"/>
</dbReference>
<proteinExistence type="inferred from homology"/>
<evidence type="ECO:0000256" key="1">
    <source>
        <dbReference type="ARBA" id="ARBA00010838"/>
    </source>
</evidence>
<evidence type="ECO:0000256" key="2">
    <source>
        <dbReference type="ARBA" id="ARBA00022801"/>
    </source>
</evidence>
<feature type="compositionally biased region" description="Polar residues" evidence="5">
    <location>
        <begin position="1"/>
        <end position="19"/>
    </location>
</feature>
<comment type="caution">
    <text evidence="6">The sequence shown here is derived from an EMBL/GenBank/DDBJ whole genome shotgun (WGS) entry which is preliminary data.</text>
</comment>
<comment type="similarity">
    <text evidence="1 4">Belongs to the glycosyl hydrolase 1 family.</text>
</comment>
<dbReference type="PRINTS" id="PR00131">
    <property type="entry name" value="GLHYDRLASE1"/>
</dbReference>
<dbReference type="FunFam" id="3.20.20.80:FF:000004">
    <property type="entry name" value="Beta-glucosidase 6-phospho-beta-glucosidase"/>
    <property type="match status" value="1"/>
</dbReference>
<feature type="region of interest" description="Disordered" evidence="5">
    <location>
        <begin position="1"/>
        <end position="26"/>
    </location>
</feature>
<dbReference type="OrthoDB" id="9765195at2"/>
<organism evidence="6 7">
    <name type="scientific">Nocardioides jishulii</name>
    <dbReference type="NCBI Taxonomy" id="2575440"/>
    <lineage>
        <taxon>Bacteria</taxon>
        <taxon>Bacillati</taxon>
        <taxon>Actinomycetota</taxon>
        <taxon>Actinomycetes</taxon>
        <taxon>Propionibacteriales</taxon>
        <taxon>Nocardioidaceae</taxon>
        <taxon>Nocardioides</taxon>
    </lineage>
</organism>
<gene>
    <name evidence="6" type="ORF">FC770_16480</name>
</gene>
<reference evidence="6 7" key="1">
    <citation type="submission" date="2019-04" db="EMBL/GenBank/DDBJ databases">
        <authorList>
            <person name="Dong K."/>
        </authorList>
    </citation>
    <scope>NUCLEOTIDE SEQUENCE [LARGE SCALE GENOMIC DNA]</scope>
    <source>
        <strain evidence="7">dk3543</strain>
    </source>
</reference>
<evidence type="ECO:0000313" key="7">
    <source>
        <dbReference type="Proteomes" id="UP000307808"/>
    </source>
</evidence>
<keyword evidence="7" id="KW-1185">Reference proteome</keyword>
<keyword evidence="2 6" id="KW-0378">Hydrolase</keyword>
<dbReference type="SUPFAM" id="SSF51445">
    <property type="entry name" value="(Trans)glycosidases"/>
    <property type="match status" value="1"/>
</dbReference>
<name>A0A4U2YL08_9ACTN</name>
<protein>
    <submittedName>
        <fullName evidence="6">Glycosyl hydrolase family protein</fullName>
    </submittedName>
</protein>
<dbReference type="Pfam" id="PF00232">
    <property type="entry name" value="Glyco_hydro_1"/>
    <property type="match status" value="1"/>
</dbReference>
<dbReference type="EMBL" id="SZPY01000005">
    <property type="protein sequence ID" value="TKI60391.1"/>
    <property type="molecule type" value="Genomic_DNA"/>
</dbReference>
<sequence length="491" mass="53884">MTSTQRATQHLTPSSTQPRNLRDRARPRELPDGFWLGSATASYQIEGAVDADGRTPSIWDRFCRVPGAIAHGDTGDVACDHYRRVPTDVALMHELGLDSYRFSVAWPRVRPDGGAVNQAGLDFYRRLVDELLDHGIHPWVTLYHWDLPQALEDAGGWLNRDTAHRFVDYALATYDAIGDRVPVWTTLNEPWCSAFLGYTSGEHAPGRQEGAAGLVAAHHLMLAHGQATEALRATGTSSQLGVTLNFTVADPADPDSAADVDAARRIDGLHNRLFLEPLLRGAYPSDVLADTEALTFGGRGWQEVIREGDLVAIHQEVDVLGVNYYQGEAVTGTPTGDGGGPHPGPGGRPVFSAFPGCESISTVDRGLPTTDMGWTVQPEGLTRLLVRLQQYGLPLHVTENGAAYDDDVVEGRVHDRERTAYLEAHLGAVLDAVDAGADVRGFFYWSLLDNFEWAHGYRRRFGMVHVDYATQVRTPKDSALRYAEIARSRKL</sequence>
<evidence type="ECO:0000256" key="5">
    <source>
        <dbReference type="SAM" id="MobiDB-lite"/>
    </source>
</evidence>
<dbReference type="PANTHER" id="PTHR10353:SF36">
    <property type="entry name" value="LP05116P"/>
    <property type="match status" value="1"/>
</dbReference>
<dbReference type="Proteomes" id="UP000307808">
    <property type="component" value="Unassembled WGS sequence"/>
</dbReference>
<dbReference type="GO" id="GO:0016052">
    <property type="term" value="P:carbohydrate catabolic process"/>
    <property type="evidence" value="ECO:0007669"/>
    <property type="project" value="TreeGrafter"/>
</dbReference>
<evidence type="ECO:0000256" key="4">
    <source>
        <dbReference type="RuleBase" id="RU003690"/>
    </source>
</evidence>
<dbReference type="RefSeq" id="WP_137067424.1">
    <property type="nucleotide sequence ID" value="NZ_CP040748.1"/>
</dbReference>
<keyword evidence="3" id="KW-0326">Glycosidase</keyword>
<dbReference type="GO" id="GO:0008422">
    <property type="term" value="F:beta-glucosidase activity"/>
    <property type="evidence" value="ECO:0007669"/>
    <property type="project" value="TreeGrafter"/>
</dbReference>
<dbReference type="AlphaFoldDB" id="A0A4U2YL08"/>
<evidence type="ECO:0000256" key="3">
    <source>
        <dbReference type="ARBA" id="ARBA00023295"/>
    </source>
</evidence>
<dbReference type="InterPro" id="IPR001360">
    <property type="entry name" value="Glyco_hydro_1"/>
</dbReference>